<organism evidence="2 3">
    <name type="scientific">Pseudoalteromonas luteoviolacea</name>
    <dbReference type="NCBI Taxonomy" id="43657"/>
    <lineage>
        <taxon>Bacteria</taxon>
        <taxon>Pseudomonadati</taxon>
        <taxon>Pseudomonadota</taxon>
        <taxon>Gammaproteobacteria</taxon>
        <taxon>Alteromonadales</taxon>
        <taxon>Pseudoalteromonadaceae</taxon>
        <taxon>Pseudoalteromonas</taxon>
    </lineage>
</organism>
<sequence length="495" mass="57319">MKIKMINPLSIVTFFLLAIACTKLYASSTSPSQGSYFLIDTGASQVYKLNFKPDNQVIVSSDFNVPAQWQWQSQQQILAELSQPQDQYEVQMSEHETYIHQLTGLSFNYNTQEQHQYTQHMQVWHKEAQMVVDTYTVPSEAIFLKQRQLKKWRAHLVNKTWEIANIDEVTHADTPWFKSRSSASVTFHENGKGTVNHWDNTHSDLTWKLKGKKLVLHYHHNEQSVKLVIRIVENIDDIGLRFVAKKVNKKSKQAKWITGYMIEKQDIALTYEQIVGQWRKSNGRFHDYYPDQIAVASVANTASKWKLNHLNQLVREKLDHPEQGTVLNCPDNRCYVSCEFFYELLAKKGNTLYIAYHYNSEFYPQGPLKFQGKWILKVEYDEAFGIKDFSRNIFSITTMNLEYQGQSHPYLFSRLPDENGDLVNQVTTPEGTGNFSMIEGKLHTLINQQESIFEITQFTRDGLSVCQYQPGSQCSLGKQAIFKFTHEAGPYPVAH</sequence>
<accession>A0A0C1Q6K5</accession>
<proteinExistence type="predicted"/>
<dbReference type="AlphaFoldDB" id="A0A0C1Q6K5"/>
<evidence type="ECO:0000256" key="1">
    <source>
        <dbReference type="SAM" id="SignalP"/>
    </source>
</evidence>
<gene>
    <name evidence="2" type="ORF">JF50_25595</name>
</gene>
<evidence type="ECO:0000313" key="2">
    <source>
        <dbReference type="EMBL" id="KID55175.1"/>
    </source>
</evidence>
<dbReference type="Proteomes" id="UP000031327">
    <property type="component" value="Unassembled WGS sequence"/>
</dbReference>
<dbReference type="OrthoDB" id="6302612at2"/>
<name>A0A0C1Q6K5_9GAMM</name>
<protein>
    <submittedName>
        <fullName evidence="2">Uncharacterized protein</fullName>
    </submittedName>
</protein>
<reference evidence="2 3" key="1">
    <citation type="submission" date="2014-12" db="EMBL/GenBank/DDBJ databases">
        <title>Draft Genome Sequence of Pseudoalteromonas luteoviolacea HI1.</title>
        <authorList>
            <person name="Asahina A.Y."/>
            <person name="Hadfield M.G."/>
        </authorList>
    </citation>
    <scope>NUCLEOTIDE SEQUENCE [LARGE SCALE GENOMIC DNA]</scope>
    <source>
        <strain evidence="2 3">HI1</strain>
    </source>
</reference>
<dbReference type="EMBL" id="JWIC01000010">
    <property type="protein sequence ID" value="KID55175.1"/>
    <property type="molecule type" value="Genomic_DNA"/>
</dbReference>
<keyword evidence="1" id="KW-0732">Signal</keyword>
<dbReference type="RefSeq" id="WP_039612065.1">
    <property type="nucleotide sequence ID" value="NZ_JWIC01000010.1"/>
</dbReference>
<evidence type="ECO:0000313" key="3">
    <source>
        <dbReference type="Proteomes" id="UP000031327"/>
    </source>
</evidence>
<feature type="signal peptide" evidence="1">
    <location>
        <begin position="1"/>
        <end position="20"/>
    </location>
</feature>
<dbReference type="PROSITE" id="PS51257">
    <property type="entry name" value="PROKAR_LIPOPROTEIN"/>
    <property type="match status" value="1"/>
</dbReference>
<comment type="caution">
    <text evidence="2">The sequence shown here is derived from an EMBL/GenBank/DDBJ whole genome shotgun (WGS) entry which is preliminary data.</text>
</comment>
<feature type="chain" id="PRO_5002137037" evidence="1">
    <location>
        <begin position="21"/>
        <end position="495"/>
    </location>
</feature>